<gene>
    <name evidence="1" type="ORF">SADUNF_Sadunf06G0189900</name>
</gene>
<dbReference type="AlphaFoldDB" id="A0A835MXP1"/>
<name>A0A835MXP1_9ROSI</name>
<accession>A0A835MXP1</accession>
<dbReference type="OrthoDB" id="678173at2759"/>
<reference evidence="1 2" key="1">
    <citation type="submission" date="2020-10" db="EMBL/GenBank/DDBJ databases">
        <title>Plant Genome Project.</title>
        <authorList>
            <person name="Zhang R.-G."/>
        </authorList>
    </citation>
    <scope>NUCLEOTIDE SEQUENCE [LARGE SCALE GENOMIC DNA]</scope>
    <source>
        <strain evidence="1">FAFU-HL-1</strain>
        <tissue evidence="1">Leaf</tissue>
    </source>
</reference>
<dbReference type="Proteomes" id="UP000657918">
    <property type="component" value="Unassembled WGS sequence"/>
</dbReference>
<sequence>MEEAICSHRVFCQKFNTTRLSLKLSLTCAVRDMTKRSSENRSSRNLCKSRIARSISCVPRIDFNH</sequence>
<protein>
    <submittedName>
        <fullName evidence="1">Uncharacterized protein</fullName>
    </submittedName>
</protein>
<proteinExistence type="predicted"/>
<comment type="caution">
    <text evidence="1">The sequence shown here is derived from an EMBL/GenBank/DDBJ whole genome shotgun (WGS) entry which is preliminary data.</text>
</comment>
<organism evidence="1 2">
    <name type="scientific">Salix dunnii</name>
    <dbReference type="NCBI Taxonomy" id="1413687"/>
    <lineage>
        <taxon>Eukaryota</taxon>
        <taxon>Viridiplantae</taxon>
        <taxon>Streptophyta</taxon>
        <taxon>Embryophyta</taxon>
        <taxon>Tracheophyta</taxon>
        <taxon>Spermatophyta</taxon>
        <taxon>Magnoliopsida</taxon>
        <taxon>eudicotyledons</taxon>
        <taxon>Gunneridae</taxon>
        <taxon>Pentapetalae</taxon>
        <taxon>rosids</taxon>
        <taxon>fabids</taxon>
        <taxon>Malpighiales</taxon>
        <taxon>Salicaceae</taxon>
        <taxon>Saliceae</taxon>
        <taxon>Salix</taxon>
    </lineage>
</organism>
<dbReference type="EMBL" id="JADGMS010000006">
    <property type="protein sequence ID" value="KAF9681095.1"/>
    <property type="molecule type" value="Genomic_DNA"/>
</dbReference>
<evidence type="ECO:0000313" key="1">
    <source>
        <dbReference type="EMBL" id="KAF9681095.1"/>
    </source>
</evidence>
<evidence type="ECO:0000313" key="2">
    <source>
        <dbReference type="Proteomes" id="UP000657918"/>
    </source>
</evidence>
<keyword evidence="2" id="KW-1185">Reference proteome</keyword>